<feature type="transmembrane region" description="Helical" evidence="1">
    <location>
        <begin position="86"/>
        <end position="107"/>
    </location>
</feature>
<dbReference type="OMA" id="ANCMLAN"/>
<proteinExistence type="predicted"/>
<dbReference type="PANTHER" id="PTHR40465">
    <property type="entry name" value="CHROMOSOME 1, WHOLE GENOME SHOTGUN SEQUENCE"/>
    <property type="match status" value="1"/>
</dbReference>
<name>A0A0D2LDM2_HYPSF</name>
<feature type="transmembrane region" description="Helical" evidence="1">
    <location>
        <begin position="194"/>
        <end position="215"/>
    </location>
</feature>
<dbReference type="Proteomes" id="UP000054270">
    <property type="component" value="Unassembled WGS sequence"/>
</dbReference>
<feature type="transmembrane region" description="Helical" evidence="1">
    <location>
        <begin position="127"/>
        <end position="148"/>
    </location>
</feature>
<feature type="transmembrane region" description="Helical" evidence="1">
    <location>
        <begin position="236"/>
        <end position="256"/>
    </location>
</feature>
<organism evidence="3 4">
    <name type="scientific">Hypholoma sublateritium (strain FD-334 SS-4)</name>
    <dbReference type="NCBI Taxonomy" id="945553"/>
    <lineage>
        <taxon>Eukaryota</taxon>
        <taxon>Fungi</taxon>
        <taxon>Dikarya</taxon>
        <taxon>Basidiomycota</taxon>
        <taxon>Agaricomycotina</taxon>
        <taxon>Agaricomycetes</taxon>
        <taxon>Agaricomycetidae</taxon>
        <taxon>Agaricales</taxon>
        <taxon>Agaricineae</taxon>
        <taxon>Strophariaceae</taxon>
        <taxon>Hypholoma</taxon>
    </lineage>
</organism>
<sequence>MSRLPPEEAFPLFIHKHPRSQFISGSSSTVPPLSMSDAIPSNIVLLTAPQLLGVMFNWGLWGILTVQVYVYHLFFRDSLRVRTLVYTLYFLECVQTALSSADIIHWFSKGWGHLSFLSDPYVAPIDLPMMAGLIAMIVQLYFTWRIWVLSTSIPLCALIGAVSVAQCAAGFVSGIQALRIGDLTALSSLAAPKIWLAGAALSDTLIAVSMCYFLYRARQRTLLPQTKFILRRVIALTVETNTLSATAAIATLILFICSPKNTLYLCPPSALSKLYSNTLLVIFNGRMILPNDTAKDPSIGLNVMASMANVHTSDHQPRSQDSGIKVQVHHQIVSDAEAEPEWGVPPYK</sequence>
<dbReference type="OrthoDB" id="2953893at2759"/>
<accession>A0A0D2LDM2</accession>
<keyword evidence="4" id="KW-1185">Reference proteome</keyword>
<dbReference type="AlphaFoldDB" id="A0A0D2LDM2"/>
<keyword evidence="1" id="KW-0472">Membrane</keyword>
<dbReference type="InterPro" id="IPR045339">
    <property type="entry name" value="DUF6534"/>
</dbReference>
<evidence type="ECO:0000256" key="1">
    <source>
        <dbReference type="SAM" id="Phobius"/>
    </source>
</evidence>
<keyword evidence="1" id="KW-0812">Transmembrane</keyword>
<evidence type="ECO:0000313" key="4">
    <source>
        <dbReference type="Proteomes" id="UP000054270"/>
    </source>
</evidence>
<dbReference type="EMBL" id="KN817531">
    <property type="protein sequence ID" value="KJA25522.1"/>
    <property type="molecule type" value="Genomic_DNA"/>
</dbReference>
<evidence type="ECO:0000259" key="2">
    <source>
        <dbReference type="Pfam" id="PF20152"/>
    </source>
</evidence>
<reference evidence="4" key="1">
    <citation type="submission" date="2014-04" db="EMBL/GenBank/DDBJ databases">
        <title>Evolutionary Origins and Diversification of the Mycorrhizal Mutualists.</title>
        <authorList>
            <consortium name="DOE Joint Genome Institute"/>
            <consortium name="Mycorrhizal Genomics Consortium"/>
            <person name="Kohler A."/>
            <person name="Kuo A."/>
            <person name="Nagy L.G."/>
            <person name="Floudas D."/>
            <person name="Copeland A."/>
            <person name="Barry K.W."/>
            <person name="Cichocki N."/>
            <person name="Veneault-Fourrey C."/>
            <person name="LaButti K."/>
            <person name="Lindquist E.A."/>
            <person name="Lipzen A."/>
            <person name="Lundell T."/>
            <person name="Morin E."/>
            <person name="Murat C."/>
            <person name="Riley R."/>
            <person name="Ohm R."/>
            <person name="Sun H."/>
            <person name="Tunlid A."/>
            <person name="Henrissat B."/>
            <person name="Grigoriev I.V."/>
            <person name="Hibbett D.S."/>
            <person name="Martin F."/>
        </authorList>
    </citation>
    <scope>NUCLEOTIDE SEQUENCE [LARGE SCALE GENOMIC DNA]</scope>
    <source>
        <strain evidence="4">FD-334 SS-4</strain>
    </source>
</reference>
<dbReference type="Pfam" id="PF20152">
    <property type="entry name" value="DUF6534"/>
    <property type="match status" value="1"/>
</dbReference>
<evidence type="ECO:0000313" key="3">
    <source>
        <dbReference type="EMBL" id="KJA25522.1"/>
    </source>
</evidence>
<feature type="transmembrane region" description="Helical" evidence="1">
    <location>
        <begin position="55"/>
        <end position="74"/>
    </location>
</feature>
<keyword evidence="1" id="KW-1133">Transmembrane helix</keyword>
<protein>
    <recommendedName>
        <fullName evidence="2">DUF6534 domain-containing protein</fullName>
    </recommendedName>
</protein>
<feature type="domain" description="DUF6534" evidence="2">
    <location>
        <begin position="199"/>
        <end position="286"/>
    </location>
</feature>
<dbReference type="PANTHER" id="PTHR40465:SF1">
    <property type="entry name" value="DUF6534 DOMAIN-CONTAINING PROTEIN"/>
    <property type="match status" value="1"/>
</dbReference>
<feature type="transmembrane region" description="Helical" evidence="1">
    <location>
        <begin position="155"/>
        <end position="174"/>
    </location>
</feature>
<gene>
    <name evidence="3" type="ORF">HYPSUDRAFT_404539</name>
</gene>